<dbReference type="Pfam" id="PF13274">
    <property type="entry name" value="SocA_Panacea"/>
    <property type="match status" value="1"/>
</dbReference>
<sequence>MPNKEDKVFLVANYFLKKNEEDGKGLDPKKMQKLLYYAQAWNLVLNHERLFRDEFQAWVHGPAIPRVWQTFREFNFIQPHPEILKNNFMELDKKEKGVLDMVWGVYGKYDGNYLEVLTHSEAPWQEARKDVASDKPSQNIISTDLMQRFYAQRLTETTAARA</sequence>
<feature type="domain" description="Antitoxin SocA-like Panacea" evidence="1">
    <location>
        <begin position="32"/>
        <end position="125"/>
    </location>
</feature>
<dbReference type="Proteomes" id="UP000177797">
    <property type="component" value="Unassembled WGS sequence"/>
</dbReference>
<evidence type="ECO:0000259" key="1">
    <source>
        <dbReference type="Pfam" id="PF13274"/>
    </source>
</evidence>
<dbReference type="AlphaFoldDB" id="A0A1G2NH65"/>
<accession>A0A1G2NH65</accession>
<dbReference type="InterPro" id="IPR025272">
    <property type="entry name" value="SocA_Panacea"/>
</dbReference>
<comment type="caution">
    <text evidence="2">The sequence shown here is derived from an EMBL/GenBank/DDBJ whole genome shotgun (WGS) entry which is preliminary data.</text>
</comment>
<evidence type="ECO:0000313" key="2">
    <source>
        <dbReference type="EMBL" id="OHA34731.1"/>
    </source>
</evidence>
<name>A0A1G2NH65_9BACT</name>
<reference evidence="2 3" key="1">
    <citation type="journal article" date="2016" name="Nat. Commun.">
        <title>Thousands of microbial genomes shed light on interconnected biogeochemical processes in an aquifer system.</title>
        <authorList>
            <person name="Anantharaman K."/>
            <person name="Brown C.T."/>
            <person name="Hug L.A."/>
            <person name="Sharon I."/>
            <person name="Castelle C.J."/>
            <person name="Probst A.J."/>
            <person name="Thomas B.C."/>
            <person name="Singh A."/>
            <person name="Wilkins M.J."/>
            <person name="Karaoz U."/>
            <person name="Brodie E.L."/>
            <person name="Williams K.H."/>
            <person name="Hubbard S.S."/>
            <person name="Banfield J.F."/>
        </authorList>
    </citation>
    <scope>NUCLEOTIDE SEQUENCE [LARGE SCALE GENOMIC DNA]</scope>
</reference>
<protein>
    <recommendedName>
        <fullName evidence="1">Antitoxin SocA-like Panacea domain-containing protein</fullName>
    </recommendedName>
</protein>
<proteinExistence type="predicted"/>
<gene>
    <name evidence="2" type="ORF">A2938_02345</name>
</gene>
<organism evidence="2 3">
    <name type="scientific">Candidatus Taylorbacteria bacterium RIFCSPLOWO2_01_FULL_48_100</name>
    <dbReference type="NCBI Taxonomy" id="1802322"/>
    <lineage>
        <taxon>Bacteria</taxon>
        <taxon>Candidatus Tayloriibacteriota</taxon>
    </lineage>
</organism>
<evidence type="ECO:0000313" key="3">
    <source>
        <dbReference type="Proteomes" id="UP000177797"/>
    </source>
</evidence>
<dbReference type="EMBL" id="MHSA01000009">
    <property type="protein sequence ID" value="OHA34731.1"/>
    <property type="molecule type" value="Genomic_DNA"/>
</dbReference>